<dbReference type="InterPro" id="IPR018333">
    <property type="entry name" value="Squalene_cyclase"/>
</dbReference>
<evidence type="ECO:0000259" key="1">
    <source>
        <dbReference type="Pfam" id="PF13249"/>
    </source>
</evidence>
<name>N1R4P8_AEGTA</name>
<dbReference type="AlphaFoldDB" id="N1R4P8"/>
<dbReference type="Pfam" id="PF13249">
    <property type="entry name" value="SQHop_cyclase_N"/>
    <property type="match status" value="1"/>
</dbReference>
<organism evidence="2">
    <name type="scientific">Aegilops tauschii</name>
    <name type="common">Tausch's goatgrass</name>
    <name type="synonym">Aegilops squarrosa</name>
    <dbReference type="NCBI Taxonomy" id="37682"/>
    <lineage>
        <taxon>Eukaryota</taxon>
        <taxon>Viridiplantae</taxon>
        <taxon>Streptophyta</taxon>
        <taxon>Embryophyta</taxon>
        <taxon>Tracheophyta</taxon>
        <taxon>Spermatophyta</taxon>
        <taxon>Magnoliopsida</taxon>
        <taxon>Liliopsida</taxon>
        <taxon>Poales</taxon>
        <taxon>Poaceae</taxon>
        <taxon>BOP clade</taxon>
        <taxon>Pooideae</taxon>
        <taxon>Triticodae</taxon>
        <taxon>Triticeae</taxon>
        <taxon>Triticinae</taxon>
        <taxon>Aegilops</taxon>
    </lineage>
</organism>
<evidence type="ECO:0000313" key="2">
    <source>
        <dbReference type="EnsemblPlants" id="EMT33788"/>
    </source>
</evidence>
<accession>N1R4P8</accession>
<dbReference type="PANTHER" id="PTHR11764">
    <property type="entry name" value="TERPENE CYCLASE/MUTASE FAMILY MEMBER"/>
    <property type="match status" value="1"/>
</dbReference>
<dbReference type="SUPFAM" id="SSF48239">
    <property type="entry name" value="Terpenoid cyclases/Protein prenyltransferases"/>
    <property type="match status" value="1"/>
</dbReference>
<dbReference type="InterPro" id="IPR008930">
    <property type="entry name" value="Terpenoid_cyclase/PrenylTrfase"/>
</dbReference>
<dbReference type="GO" id="GO:0016866">
    <property type="term" value="F:intramolecular transferase activity"/>
    <property type="evidence" value="ECO:0007669"/>
    <property type="project" value="InterPro"/>
</dbReference>
<dbReference type="InterPro" id="IPR032697">
    <property type="entry name" value="SQ_cyclase_N"/>
</dbReference>
<dbReference type="PANTHER" id="PTHR11764:SF14">
    <property type="entry name" value="OS02G0140200 PROTEIN"/>
    <property type="match status" value="1"/>
</dbReference>
<dbReference type="GO" id="GO:0016104">
    <property type="term" value="P:triterpenoid biosynthetic process"/>
    <property type="evidence" value="ECO:0007669"/>
    <property type="project" value="InterPro"/>
</dbReference>
<dbReference type="GO" id="GO:0005811">
    <property type="term" value="C:lipid droplet"/>
    <property type="evidence" value="ECO:0007669"/>
    <property type="project" value="InterPro"/>
</dbReference>
<dbReference type="Gene3D" id="1.50.10.20">
    <property type="match status" value="1"/>
</dbReference>
<dbReference type="ExpressionAtlas" id="N1R4P8">
    <property type="expression patterns" value="baseline"/>
</dbReference>
<dbReference type="EnsemblPlants" id="EMT33788">
    <property type="protein sequence ID" value="EMT33788"/>
    <property type="gene ID" value="F775_17289"/>
</dbReference>
<protein>
    <recommendedName>
        <fullName evidence="1">Squalene cyclase N-terminal domain-containing protein</fullName>
    </recommendedName>
</protein>
<reference evidence="2" key="1">
    <citation type="submission" date="2015-06" db="UniProtKB">
        <authorList>
            <consortium name="EnsemblPlants"/>
        </authorList>
    </citation>
    <scope>IDENTIFICATION</scope>
</reference>
<sequence>MRQEFTDGRFRRRESADLLMRLQYAKQNKHQGRELRLPPMEKLEEKDVVTEETVLASLRRALDQFSSLQSDDGCWPGDFSGIMFVMPGLIFALYVTRSLNTVNEDGGWGTLILGSSSMFGTCSNYITLRLLGEELDGNEVLAKGRGWILSHGSATLVPQWGKIWLSILGVYDWSGNNPIFPELWLVPQFLPFHPGKFWCLCRMIYLPMAYLYGKKFVGPITPIILALREEIYDIPYDKINWGMSRNACAKTKIIRLPFYEAQMK</sequence>
<feature type="domain" description="Squalene cyclase N-terminal" evidence="1">
    <location>
        <begin position="101"/>
        <end position="241"/>
    </location>
</feature>
<proteinExistence type="predicted"/>